<gene>
    <name evidence="2" type="primary">pgdA_4</name>
    <name evidence="2" type="ORF">CLOACE_15280</name>
</gene>
<dbReference type="PANTHER" id="PTHR10587">
    <property type="entry name" value="GLYCOSYL TRANSFERASE-RELATED"/>
    <property type="match status" value="1"/>
</dbReference>
<evidence type="ECO:0000313" key="2">
    <source>
        <dbReference type="EMBL" id="OFI05833.1"/>
    </source>
</evidence>
<dbReference type="AlphaFoldDB" id="A0A1E8EY26"/>
<dbReference type="InterPro" id="IPR011330">
    <property type="entry name" value="Glyco_hydro/deAcase_b/a-brl"/>
</dbReference>
<dbReference type="CDD" id="cd10944">
    <property type="entry name" value="CE4_SmPgdA_like"/>
    <property type="match status" value="1"/>
</dbReference>
<dbReference type="OrthoDB" id="258610at2"/>
<dbReference type="EC" id="3.5.1.104" evidence="2"/>
<evidence type="ECO:0000313" key="3">
    <source>
        <dbReference type="Proteomes" id="UP000175744"/>
    </source>
</evidence>
<dbReference type="RefSeq" id="WP_070110504.1">
    <property type="nucleotide sequence ID" value="NZ_LZFO01000021.1"/>
</dbReference>
<evidence type="ECO:0000259" key="1">
    <source>
        <dbReference type="PROSITE" id="PS51677"/>
    </source>
</evidence>
<dbReference type="InterPro" id="IPR002509">
    <property type="entry name" value="NODB_dom"/>
</dbReference>
<dbReference type="InterPro" id="IPR050248">
    <property type="entry name" value="Polysacc_deacetylase_ArnD"/>
</dbReference>
<dbReference type="GO" id="GO:0016810">
    <property type="term" value="F:hydrolase activity, acting on carbon-nitrogen (but not peptide) bonds"/>
    <property type="evidence" value="ECO:0007669"/>
    <property type="project" value="InterPro"/>
</dbReference>
<dbReference type="SUPFAM" id="SSF88713">
    <property type="entry name" value="Glycoside hydrolase/deacetylase"/>
    <property type="match status" value="1"/>
</dbReference>
<dbReference type="GO" id="GO:0005975">
    <property type="term" value="P:carbohydrate metabolic process"/>
    <property type="evidence" value="ECO:0007669"/>
    <property type="project" value="InterPro"/>
</dbReference>
<name>A0A1E8EY26_9CLOT</name>
<proteinExistence type="predicted"/>
<dbReference type="PANTHER" id="PTHR10587:SF125">
    <property type="entry name" value="POLYSACCHARIDE DEACETYLASE YHEN-RELATED"/>
    <property type="match status" value="1"/>
</dbReference>
<dbReference type="PROSITE" id="PS51677">
    <property type="entry name" value="NODB"/>
    <property type="match status" value="1"/>
</dbReference>
<dbReference type="Proteomes" id="UP000175744">
    <property type="component" value="Unassembled WGS sequence"/>
</dbReference>
<sequence length="246" mass="28597">MNFNKSKKIIILFLLCISLFSILLFKNVNLNNNIKVVNTSEDKTKKEVYLTFDDGPIPVITDEILDVLKENNIKATFFVVGKEIEGREEILKRICKEGHGIGLHTYTHDLKKIYSNNDNFINEMIETQNKVKEITGYNSNIIRFPGGSAGRLNENMLESLHNQKFKVYDWNVDLKDGMYPNLSPRKLLENAKKCRKDCTRVIILAHTNSNNQNTIIALKPIIDYYKNLGYEFKTISKNTREYYYKI</sequence>
<dbReference type="EMBL" id="LZFO01000021">
    <property type="protein sequence ID" value="OFI05833.1"/>
    <property type="molecule type" value="Genomic_DNA"/>
</dbReference>
<comment type="caution">
    <text evidence="2">The sequence shown here is derived from an EMBL/GenBank/DDBJ whole genome shotgun (WGS) entry which is preliminary data.</text>
</comment>
<dbReference type="Pfam" id="PF01522">
    <property type="entry name" value="Polysacc_deac_1"/>
    <property type="match status" value="1"/>
</dbReference>
<feature type="domain" description="NodB homology" evidence="1">
    <location>
        <begin position="46"/>
        <end position="233"/>
    </location>
</feature>
<dbReference type="Gene3D" id="3.20.20.370">
    <property type="entry name" value="Glycoside hydrolase/deacetylase"/>
    <property type="match status" value="1"/>
</dbReference>
<dbReference type="STRING" id="1121290.CLAOCE_15280"/>
<accession>A0A1E8EY26</accession>
<keyword evidence="3" id="KW-1185">Reference proteome</keyword>
<keyword evidence="2" id="KW-0378">Hydrolase</keyword>
<dbReference type="PATRIC" id="fig|1121290.3.peg.1514"/>
<organism evidence="2 3">
    <name type="scientific">Clostridium acetireducens DSM 10703</name>
    <dbReference type="NCBI Taxonomy" id="1121290"/>
    <lineage>
        <taxon>Bacteria</taxon>
        <taxon>Bacillati</taxon>
        <taxon>Bacillota</taxon>
        <taxon>Clostridia</taxon>
        <taxon>Eubacteriales</taxon>
        <taxon>Clostridiaceae</taxon>
        <taxon>Clostridium</taxon>
    </lineage>
</organism>
<protein>
    <submittedName>
        <fullName evidence="2">Peptidoglycan-N-acetylglucosamine deacetylase</fullName>
        <ecNumber evidence="2">3.5.1.104</ecNumber>
    </submittedName>
</protein>
<reference evidence="2 3" key="1">
    <citation type="submission" date="2016-06" db="EMBL/GenBank/DDBJ databases">
        <title>Genome sequence of Clostridium acetireducens DSM 10703.</title>
        <authorList>
            <person name="Poehlein A."/>
            <person name="Fluechter S."/>
            <person name="Duerre P."/>
            <person name="Daniel R."/>
        </authorList>
    </citation>
    <scope>NUCLEOTIDE SEQUENCE [LARGE SCALE GENOMIC DNA]</scope>
    <source>
        <strain evidence="2 3">DSM 10703</strain>
    </source>
</reference>